<dbReference type="SUPFAM" id="SSF88659">
    <property type="entry name" value="Sigma3 and sigma4 domains of RNA polymerase sigma factors"/>
    <property type="match status" value="1"/>
</dbReference>
<keyword evidence="2" id="KW-0805">Transcription regulation</keyword>
<dbReference type="Gene3D" id="1.10.1740.10">
    <property type="match status" value="1"/>
</dbReference>
<feature type="domain" description="RNA polymerase sigma factor 70 region 4 type 2" evidence="5">
    <location>
        <begin position="103"/>
        <end position="153"/>
    </location>
</feature>
<dbReference type="Gene3D" id="1.10.10.10">
    <property type="entry name" value="Winged helix-like DNA-binding domain superfamily/Winged helix DNA-binding domain"/>
    <property type="match status" value="1"/>
</dbReference>
<dbReference type="InterPro" id="IPR013325">
    <property type="entry name" value="RNA_pol_sigma_r2"/>
</dbReference>
<reference evidence="6 7" key="1">
    <citation type="submission" date="2023-05" db="EMBL/GenBank/DDBJ databases">
        <authorList>
            <person name="Guo Y."/>
        </authorList>
    </citation>
    <scope>NUCLEOTIDE SEQUENCE [LARGE SCALE GENOMIC DNA]</scope>
    <source>
        <strain evidence="6 7">GR2756</strain>
    </source>
</reference>
<evidence type="ECO:0000256" key="3">
    <source>
        <dbReference type="ARBA" id="ARBA00023082"/>
    </source>
</evidence>
<proteinExistence type="inferred from homology"/>
<dbReference type="InterPro" id="IPR039425">
    <property type="entry name" value="RNA_pol_sigma-70-like"/>
</dbReference>
<dbReference type="InterPro" id="IPR013249">
    <property type="entry name" value="RNA_pol_sigma70_r4_t2"/>
</dbReference>
<comment type="similarity">
    <text evidence="1">Belongs to the sigma-70 factor family. ECF subfamily.</text>
</comment>
<dbReference type="Pfam" id="PF08281">
    <property type="entry name" value="Sigma70_r4_2"/>
    <property type="match status" value="1"/>
</dbReference>
<evidence type="ECO:0000256" key="2">
    <source>
        <dbReference type="ARBA" id="ARBA00023015"/>
    </source>
</evidence>
<evidence type="ECO:0000256" key="1">
    <source>
        <dbReference type="ARBA" id="ARBA00010641"/>
    </source>
</evidence>
<organism evidence="6 7">
    <name type="scientific">Sphingosinicella rhizophila</name>
    <dbReference type="NCBI Taxonomy" id="3050082"/>
    <lineage>
        <taxon>Bacteria</taxon>
        <taxon>Pseudomonadati</taxon>
        <taxon>Pseudomonadota</taxon>
        <taxon>Alphaproteobacteria</taxon>
        <taxon>Sphingomonadales</taxon>
        <taxon>Sphingosinicellaceae</taxon>
        <taxon>Sphingosinicella</taxon>
    </lineage>
</organism>
<evidence type="ECO:0000313" key="7">
    <source>
        <dbReference type="Proteomes" id="UP001259572"/>
    </source>
</evidence>
<evidence type="ECO:0000313" key="6">
    <source>
        <dbReference type="EMBL" id="MDT9600260.1"/>
    </source>
</evidence>
<keyword evidence="7" id="KW-1185">Reference proteome</keyword>
<dbReference type="InterPro" id="IPR036388">
    <property type="entry name" value="WH-like_DNA-bd_sf"/>
</dbReference>
<dbReference type="NCBIfam" id="TIGR02937">
    <property type="entry name" value="sigma70-ECF"/>
    <property type="match status" value="1"/>
</dbReference>
<evidence type="ECO:0000256" key="4">
    <source>
        <dbReference type="ARBA" id="ARBA00023163"/>
    </source>
</evidence>
<dbReference type="RefSeq" id="WP_315727360.1">
    <property type="nucleotide sequence ID" value="NZ_JAVUPU010000008.1"/>
</dbReference>
<evidence type="ECO:0000259" key="5">
    <source>
        <dbReference type="Pfam" id="PF08281"/>
    </source>
</evidence>
<dbReference type="PANTHER" id="PTHR43133">
    <property type="entry name" value="RNA POLYMERASE ECF-TYPE SIGMA FACTO"/>
    <property type="match status" value="1"/>
</dbReference>
<comment type="caution">
    <text evidence="6">The sequence shown here is derived from an EMBL/GenBank/DDBJ whole genome shotgun (WGS) entry which is preliminary data.</text>
</comment>
<dbReference type="CDD" id="cd06171">
    <property type="entry name" value="Sigma70_r4"/>
    <property type="match status" value="1"/>
</dbReference>
<keyword evidence="3" id="KW-0731">Sigma factor</keyword>
<name>A0ABU3QA23_9SPHN</name>
<accession>A0ABU3QA23</accession>
<dbReference type="SUPFAM" id="SSF88946">
    <property type="entry name" value="Sigma2 domain of RNA polymerase sigma factors"/>
    <property type="match status" value="1"/>
</dbReference>
<sequence>MADPLDRSVRARLLHYLQARTRVADEAEDIVQEAYQRLAAYPRPAEIQDGERFLWRTAFNLASSLARRRRVRSDAHSDLALIEHLYPHQPPQDEVLTMRERLRLVEQAIADLPDRAREVFVAIRIGGMTYSEAARHFDISISAIEKNMARAIALMTIKVHGLD</sequence>
<protein>
    <submittedName>
        <fullName evidence="6">RNA polymerase sigma factor</fullName>
    </submittedName>
</protein>
<keyword evidence="4" id="KW-0804">Transcription</keyword>
<dbReference type="EMBL" id="JAVUPU010000008">
    <property type="protein sequence ID" value="MDT9600260.1"/>
    <property type="molecule type" value="Genomic_DNA"/>
</dbReference>
<gene>
    <name evidence="6" type="ORF">RQX22_14965</name>
</gene>
<dbReference type="InterPro" id="IPR014284">
    <property type="entry name" value="RNA_pol_sigma-70_dom"/>
</dbReference>
<dbReference type="InterPro" id="IPR013324">
    <property type="entry name" value="RNA_pol_sigma_r3/r4-like"/>
</dbReference>
<dbReference type="Proteomes" id="UP001259572">
    <property type="component" value="Unassembled WGS sequence"/>
</dbReference>
<dbReference type="PANTHER" id="PTHR43133:SF63">
    <property type="entry name" value="RNA POLYMERASE SIGMA FACTOR FECI-RELATED"/>
    <property type="match status" value="1"/>
</dbReference>